<comment type="catalytic activity">
    <reaction evidence="1 5">
        <text>[protein]-peptidylproline (omega=180) = [protein]-peptidylproline (omega=0)</text>
        <dbReference type="Rhea" id="RHEA:16237"/>
        <dbReference type="Rhea" id="RHEA-COMP:10747"/>
        <dbReference type="Rhea" id="RHEA-COMP:10748"/>
        <dbReference type="ChEBI" id="CHEBI:83833"/>
        <dbReference type="ChEBI" id="CHEBI:83834"/>
        <dbReference type="EC" id="5.2.1.8"/>
    </reaction>
</comment>
<keyword evidence="8" id="KW-1185">Reference proteome</keyword>
<dbReference type="InParanoid" id="E4X0C7"/>
<dbReference type="PROSITE" id="PS50198">
    <property type="entry name" value="PPIC_PPIASE_2"/>
    <property type="match status" value="1"/>
</dbReference>
<protein>
    <recommendedName>
        <fullName evidence="5">Peptidyl-prolyl cis-trans isomerase</fullName>
        <ecNumber evidence="5">5.2.1.8</ecNumber>
    </recommendedName>
</protein>
<dbReference type="InterPro" id="IPR046357">
    <property type="entry name" value="PPIase_dom_sf"/>
</dbReference>
<evidence type="ECO:0000256" key="1">
    <source>
        <dbReference type="ARBA" id="ARBA00000971"/>
    </source>
</evidence>
<evidence type="ECO:0000313" key="7">
    <source>
        <dbReference type="EMBL" id="CBY23226.1"/>
    </source>
</evidence>
<organism evidence="7">
    <name type="scientific">Oikopleura dioica</name>
    <name type="common">Tunicate</name>
    <dbReference type="NCBI Taxonomy" id="34765"/>
    <lineage>
        <taxon>Eukaryota</taxon>
        <taxon>Metazoa</taxon>
        <taxon>Chordata</taxon>
        <taxon>Tunicata</taxon>
        <taxon>Appendicularia</taxon>
        <taxon>Copelata</taxon>
        <taxon>Oikopleuridae</taxon>
        <taxon>Oikopleura</taxon>
    </lineage>
</organism>
<dbReference type="Gene3D" id="3.10.50.40">
    <property type="match status" value="1"/>
</dbReference>
<keyword evidence="3 4" id="KW-0413">Isomerase</keyword>
<sequence length="125" mass="14083">MDEYILAKQRGIKTFTTKVKISHIVVKHSGSRNPSTADLVPIQRNKQQALEKLELIKAETTAENFDKIAEKYSDCTTRSNRGDCGWIFRGDSHKVVEDVAFNLNIGQLRESSHLFANLKSASLSF</sequence>
<evidence type="ECO:0000313" key="8">
    <source>
        <dbReference type="Proteomes" id="UP000001307"/>
    </source>
</evidence>
<evidence type="ECO:0000256" key="2">
    <source>
        <dbReference type="ARBA" id="ARBA00023110"/>
    </source>
</evidence>
<dbReference type="AlphaFoldDB" id="E4X0C7"/>
<dbReference type="SUPFAM" id="SSF54534">
    <property type="entry name" value="FKBP-like"/>
    <property type="match status" value="1"/>
</dbReference>
<dbReference type="EC" id="5.2.1.8" evidence="5"/>
<feature type="domain" description="PpiC" evidence="6">
    <location>
        <begin position="16"/>
        <end position="108"/>
    </location>
</feature>
<evidence type="ECO:0000256" key="5">
    <source>
        <dbReference type="RuleBase" id="RU363014"/>
    </source>
</evidence>
<dbReference type="GO" id="GO:0003755">
    <property type="term" value="F:peptidyl-prolyl cis-trans isomerase activity"/>
    <property type="evidence" value="ECO:0007669"/>
    <property type="project" value="UniProtKB-UniRule"/>
</dbReference>
<accession>E4X0C7</accession>
<evidence type="ECO:0000259" key="6">
    <source>
        <dbReference type="PROSITE" id="PS50198"/>
    </source>
</evidence>
<dbReference type="Pfam" id="PF00639">
    <property type="entry name" value="Rotamase"/>
    <property type="match status" value="1"/>
</dbReference>
<dbReference type="OrthoDB" id="2530521at2759"/>
<dbReference type="InterPro" id="IPR051370">
    <property type="entry name" value="PPIase_Pin1"/>
</dbReference>
<dbReference type="GO" id="GO:0005829">
    <property type="term" value="C:cytosol"/>
    <property type="evidence" value="ECO:0007669"/>
    <property type="project" value="TreeGrafter"/>
</dbReference>
<reference evidence="7" key="1">
    <citation type="journal article" date="2010" name="Science">
        <title>Plasticity of animal genome architecture unmasked by rapid evolution of a pelagic tunicate.</title>
        <authorList>
            <person name="Denoeud F."/>
            <person name="Henriet S."/>
            <person name="Mungpakdee S."/>
            <person name="Aury J.M."/>
            <person name="Da Silva C."/>
            <person name="Brinkmann H."/>
            <person name="Mikhaleva J."/>
            <person name="Olsen L.C."/>
            <person name="Jubin C."/>
            <person name="Canestro C."/>
            <person name="Bouquet J.M."/>
            <person name="Danks G."/>
            <person name="Poulain J."/>
            <person name="Campsteijn C."/>
            <person name="Adamski M."/>
            <person name="Cross I."/>
            <person name="Yadetie F."/>
            <person name="Muffato M."/>
            <person name="Louis A."/>
            <person name="Butcher S."/>
            <person name="Tsagkogeorga G."/>
            <person name="Konrad A."/>
            <person name="Singh S."/>
            <person name="Jensen M.F."/>
            <person name="Cong E.H."/>
            <person name="Eikeseth-Otteraa H."/>
            <person name="Noel B."/>
            <person name="Anthouard V."/>
            <person name="Porcel B.M."/>
            <person name="Kachouri-Lafond R."/>
            <person name="Nishino A."/>
            <person name="Ugolini M."/>
            <person name="Chourrout P."/>
            <person name="Nishida H."/>
            <person name="Aasland R."/>
            <person name="Huzurbazar S."/>
            <person name="Westhof E."/>
            <person name="Delsuc F."/>
            <person name="Lehrach H."/>
            <person name="Reinhardt R."/>
            <person name="Weissenbach J."/>
            <person name="Roy S.W."/>
            <person name="Artiguenave F."/>
            <person name="Postlethwait J.H."/>
            <person name="Manak J.R."/>
            <person name="Thompson E.M."/>
            <person name="Jaillon O."/>
            <person name="Du Pasquier L."/>
            <person name="Boudinot P."/>
            <person name="Liberles D.A."/>
            <person name="Volff J.N."/>
            <person name="Philippe H."/>
            <person name="Lenhard B."/>
            <person name="Roest Crollius H."/>
            <person name="Wincker P."/>
            <person name="Chourrout D."/>
        </authorList>
    </citation>
    <scope>NUCLEOTIDE SEQUENCE [LARGE SCALE GENOMIC DNA]</scope>
</reference>
<dbReference type="EMBL" id="FN653020">
    <property type="protein sequence ID" value="CBY23226.1"/>
    <property type="molecule type" value="Genomic_DNA"/>
</dbReference>
<evidence type="ECO:0000256" key="4">
    <source>
        <dbReference type="PROSITE-ProRule" id="PRU00278"/>
    </source>
</evidence>
<dbReference type="PANTHER" id="PTHR10657:SF4">
    <property type="entry name" value="PEPTIDYL-PROLYL CIS-TRANS ISOMERASE-RELATED"/>
    <property type="match status" value="1"/>
</dbReference>
<dbReference type="PANTHER" id="PTHR10657">
    <property type="entry name" value="PEPTIDYL-PROLYL CIS-TRANS ISOMERASE"/>
    <property type="match status" value="1"/>
</dbReference>
<dbReference type="InterPro" id="IPR000297">
    <property type="entry name" value="PPIase_PpiC"/>
</dbReference>
<evidence type="ECO:0000256" key="3">
    <source>
        <dbReference type="ARBA" id="ARBA00023235"/>
    </source>
</evidence>
<gene>
    <name evidence="7" type="ORF">GSOID_T00015159001</name>
</gene>
<keyword evidence="2 4" id="KW-0697">Rotamase</keyword>
<dbReference type="Proteomes" id="UP000001307">
    <property type="component" value="Unassembled WGS sequence"/>
</dbReference>
<proteinExistence type="predicted"/>
<name>E4X0C7_OIKDI</name>
<dbReference type="GO" id="GO:0005634">
    <property type="term" value="C:nucleus"/>
    <property type="evidence" value="ECO:0007669"/>
    <property type="project" value="TreeGrafter"/>
</dbReference>